<dbReference type="Pfam" id="PF02779">
    <property type="entry name" value="Transket_pyr"/>
    <property type="match status" value="1"/>
</dbReference>
<evidence type="ECO:0000256" key="12">
    <source>
        <dbReference type="PIRSR" id="PIRSR605478-4"/>
    </source>
</evidence>
<feature type="site" description="Important for catalytic activity" evidence="13">
    <location>
        <position position="1727"/>
    </location>
</feature>
<feature type="transmembrane region" description="Helical" evidence="16">
    <location>
        <begin position="1361"/>
        <end position="1383"/>
    </location>
</feature>
<evidence type="ECO:0000256" key="7">
    <source>
        <dbReference type="ARBA" id="ARBA00023052"/>
    </source>
</evidence>
<dbReference type="NCBIfam" id="TIGR00232">
    <property type="entry name" value="tktlase_bact"/>
    <property type="match status" value="1"/>
</dbReference>
<dbReference type="FunFam" id="3.40.50.970:FF:000003">
    <property type="entry name" value="Transketolase"/>
    <property type="match status" value="1"/>
</dbReference>
<feature type="transmembrane region" description="Helical" evidence="16">
    <location>
        <begin position="1581"/>
        <end position="1602"/>
    </location>
</feature>
<feature type="transmembrane region" description="Helical" evidence="16">
    <location>
        <begin position="455"/>
        <end position="481"/>
    </location>
</feature>
<dbReference type="InterPro" id="IPR009014">
    <property type="entry name" value="Transketo_C/PFOR_II"/>
</dbReference>
<dbReference type="GO" id="GO:0046872">
    <property type="term" value="F:metal ion binding"/>
    <property type="evidence" value="ECO:0007669"/>
    <property type="project" value="UniProtKB-KW"/>
</dbReference>
<protein>
    <recommendedName>
        <fullName evidence="3">transketolase</fullName>
        <ecNumber evidence="3">2.2.1.1</ecNumber>
    </recommendedName>
</protein>
<feature type="transmembrane region" description="Helical" evidence="16">
    <location>
        <begin position="136"/>
        <end position="160"/>
    </location>
</feature>
<evidence type="ECO:0000256" key="13">
    <source>
        <dbReference type="PIRSR" id="PIRSR605478-5"/>
    </source>
</evidence>
<feature type="binding site" evidence="10">
    <location>
        <position position="2057"/>
    </location>
    <ligand>
        <name>substrate</name>
    </ligand>
</feature>
<feature type="binding site" evidence="11">
    <location>
        <position position="1962"/>
    </location>
    <ligand>
        <name>thiamine diphosphate</name>
        <dbReference type="ChEBI" id="CHEBI:58937"/>
    </ligand>
</feature>
<evidence type="ECO:0000256" key="6">
    <source>
        <dbReference type="ARBA" id="ARBA00022842"/>
    </source>
</evidence>
<feature type="transmembrane region" description="Helical" evidence="16">
    <location>
        <begin position="172"/>
        <end position="192"/>
    </location>
</feature>
<dbReference type="CDD" id="cd02012">
    <property type="entry name" value="TPP_TK"/>
    <property type="match status" value="1"/>
</dbReference>
<evidence type="ECO:0000256" key="10">
    <source>
        <dbReference type="PIRSR" id="PIRSR605478-2"/>
    </source>
</evidence>
<comment type="cofactor">
    <cofactor evidence="1">
        <name>Co(2+)</name>
        <dbReference type="ChEBI" id="CHEBI:48828"/>
    </cofactor>
</comment>
<dbReference type="InterPro" id="IPR055152">
    <property type="entry name" value="Transketolase-like_C_2"/>
</dbReference>
<feature type="transmembrane region" description="Helical" evidence="16">
    <location>
        <begin position="1191"/>
        <end position="1212"/>
    </location>
</feature>
<comment type="cofactor">
    <cofactor evidence="12">
        <name>Mg(2+)</name>
        <dbReference type="ChEBI" id="CHEBI:18420"/>
    </cofactor>
    <text evidence="12">Binds 1 Mg(2+) ion per subunit. Can also utilize other divalent metal cations, such as Ca(2+), Mn(2+) and Co(2+).</text>
</comment>
<dbReference type="Gene3D" id="3.40.50.920">
    <property type="match status" value="1"/>
</dbReference>
<feature type="binding site" evidence="10">
    <location>
        <position position="2173"/>
    </location>
    <ligand>
        <name>substrate</name>
    </ligand>
</feature>
<keyword evidence="7 11" id="KW-0786">Thiamine pyrophosphate</keyword>
<keyword evidence="16" id="KW-0472">Membrane</keyword>
<dbReference type="InterPro" id="IPR033247">
    <property type="entry name" value="Transketolase_fam"/>
</dbReference>
<feature type="transmembrane region" description="Helical" evidence="16">
    <location>
        <begin position="276"/>
        <end position="293"/>
    </location>
</feature>
<gene>
    <name evidence="18" type="ORF">FNF28_02186</name>
</gene>
<evidence type="ECO:0000256" key="15">
    <source>
        <dbReference type="SAM" id="MobiDB-lite"/>
    </source>
</evidence>
<feature type="binding site" evidence="12">
    <location>
        <position position="1856"/>
    </location>
    <ligand>
        <name>Mg(2+)</name>
        <dbReference type="ChEBI" id="CHEBI:18420"/>
    </ligand>
</feature>
<feature type="active site" description="Proton donor" evidence="9">
    <location>
        <position position="2111"/>
    </location>
</feature>
<dbReference type="SUPFAM" id="SSF53448">
    <property type="entry name" value="Nucleotide-diphospho-sugar transferases"/>
    <property type="match status" value="1"/>
</dbReference>
<feature type="binding site" evidence="11">
    <location>
        <position position="1886"/>
    </location>
    <ligand>
        <name>thiamine diphosphate</name>
        <dbReference type="ChEBI" id="CHEBI:58937"/>
    </ligand>
</feature>
<feature type="transmembrane region" description="Helical" evidence="16">
    <location>
        <begin position="245"/>
        <end position="264"/>
    </location>
</feature>
<feature type="coiled-coil region" evidence="14">
    <location>
        <begin position="1289"/>
        <end position="1316"/>
    </location>
</feature>
<dbReference type="EMBL" id="VLTL01000024">
    <property type="protein sequence ID" value="KAA0169232.1"/>
    <property type="molecule type" value="Genomic_DNA"/>
</dbReference>
<feature type="transmembrane region" description="Helical" evidence="16">
    <location>
        <begin position="75"/>
        <end position="98"/>
    </location>
</feature>
<evidence type="ECO:0000256" key="1">
    <source>
        <dbReference type="ARBA" id="ARBA00001941"/>
    </source>
</evidence>
<feature type="transmembrane region" description="Helical" evidence="16">
    <location>
        <begin position="1161"/>
        <end position="1179"/>
    </location>
</feature>
<evidence type="ECO:0000256" key="9">
    <source>
        <dbReference type="PIRSR" id="PIRSR605478-1"/>
    </source>
</evidence>
<evidence type="ECO:0000256" key="3">
    <source>
        <dbReference type="ARBA" id="ARBA00013152"/>
    </source>
</evidence>
<evidence type="ECO:0000259" key="17">
    <source>
        <dbReference type="SMART" id="SM00861"/>
    </source>
</evidence>
<dbReference type="InterPro" id="IPR005478">
    <property type="entry name" value="Transketolase_bac-like"/>
</dbReference>
<evidence type="ECO:0000313" key="19">
    <source>
        <dbReference type="Proteomes" id="UP000324907"/>
    </source>
</evidence>
<feature type="transmembrane region" description="Helical" evidence="16">
    <location>
        <begin position="424"/>
        <end position="443"/>
    </location>
</feature>
<dbReference type="PANTHER" id="PTHR43522:SF2">
    <property type="entry name" value="TRANSKETOLASE 1-RELATED"/>
    <property type="match status" value="1"/>
</dbReference>
<accession>A0A5A8DUS7</accession>
<dbReference type="GO" id="GO:0006098">
    <property type="term" value="P:pentose-phosphate shunt"/>
    <property type="evidence" value="ECO:0007669"/>
    <property type="project" value="TreeGrafter"/>
</dbReference>
<feature type="binding site" evidence="11">
    <location>
        <begin position="1815"/>
        <end position="1817"/>
    </location>
    <ligand>
        <name>thiamine diphosphate</name>
        <dbReference type="ChEBI" id="CHEBI:58937"/>
    </ligand>
</feature>
<evidence type="ECO:0000256" key="16">
    <source>
        <dbReference type="SAM" id="Phobius"/>
    </source>
</evidence>
<feature type="domain" description="Transketolase-like pyrimidine-binding" evidence="17">
    <location>
        <begin position="2054"/>
        <end position="2225"/>
    </location>
</feature>
<keyword evidence="16" id="KW-1133">Transmembrane helix</keyword>
<evidence type="ECO:0000256" key="4">
    <source>
        <dbReference type="ARBA" id="ARBA00022679"/>
    </source>
</evidence>
<name>A0A5A8DUS7_CAFRO</name>
<dbReference type="Pfam" id="PF22613">
    <property type="entry name" value="Transketolase_C_1"/>
    <property type="match status" value="1"/>
</dbReference>
<keyword evidence="4" id="KW-0808">Transferase</keyword>
<dbReference type="FunFam" id="3.40.50.970:FF:000004">
    <property type="entry name" value="Transketolase"/>
    <property type="match status" value="1"/>
</dbReference>
<feature type="binding site" evidence="10">
    <location>
        <position position="2220"/>
    </location>
    <ligand>
        <name>substrate</name>
    </ligand>
</feature>
<dbReference type="Pfam" id="PF00456">
    <property type="entry name" value="Transketolase_N"/>
    <property type="match status" value="1"/>
</dbReference>
<feature type="region of interest" description="Disordered" evidence="15">
    <location>
        <begin position="956"/>
        <end position="975"/>
    </location>
</feature>
<feature type="transmembrane region" description="Helical" evidence="16">
    <location>
        <begin position="533"/>
        <end position="552"/>
    </location>
</feature>
<feature type="transmembrane region" description="Helical" evidence="16">
    <location>
        <begin position="1614"/>
        <end position="1638"/>
    </location>
</feature>
<dbReference type="Gene3D" id="3.40.50.970">
    <property type="match status" value="2"/>
</dbReference>
<keyword evidence="6 12" id="KW-0460">Magnesium</keyword>
<feature type="transmembrane region" description="Helical" evidence="16">
    <location>
        <begin position="370"/>
        <end position="389"/>
    </location>
</feature>
<feature type="binding site" evidence="10">
    <location>
        <position position="2169"/>
    </location>
    <ligand>
        <name>substrate</name>
    </ligand>
</feature>
<dbReference type="SUPFAM" id="SSF52922">
    <property type="entry name" value="TK C-terminal domain-like"/>
    <property type="match status" value="1"/>
</dbReference>
<dbReference type="PANTHER" id="PTHR43522">
    <property type="entry name" value="TRANSKETOLASE"/>
    <property type="match status" value="1"/>
</dbReference>
<comment type="catalytic activity">
    <reaction evidence="8">
        <text>D-sedoheptulose 7-phosphate + D-glyceraldehyde 3-phosphate = aldehydo-D-ribose 5-phosphate + D-xylulose 5-phosphate</text>
        <dbReference type="Rhea" id="RHEA:10508"/>
        <dbReference type="ChEBI" id="CHEBI:57483"/>
        <dbReference type="ChEBI" id="CHEBI:57737"/>
        <dbReference type="ChEBI" id="CHEBI:58273"/>
        <dbReference type="ChEBI" id="CHEBI:59776"/>
        <dbReference type="EC" id="2.2.1.1"/>
    </reaction>
</comment>
<feature type="region of interest" description="Disordered" evidence="15">
    <location>
        <begin position="1656"/>
        <end position="1678"/>
    </location>
</feature>
<dbReference type="InterPro" id="IPR005474">
    <property type="entry name" value="Transketolase_N"/>
</dbReference>
<evidence type="ECO:0000256" key="14">
    <source>
        <dbReference type="SAM" id="Coils"/>
    </source>
</evidence>
<dbReference type="InterPro" id="IPR005475">
    <property type="entry name" value="Transketolase-like_Pyr-bd"/>
</dbReference>
<dbReference type="SMART" id="SM00861">
    <property type="entry name" value="Transket_pyr"/>
    <property type="match status" value="1"/>
</dbReference>
<dbReference type="GO" id="GO:0005829">
    <property type="term" value="C:cytosol"/>
    <property type="evidence" value="ECO:0007669"/>
    <property type="project" value="TreeGrafter"/>
</dbReference>
<feature type="binding site" evidence="10">
    <location>
        <position position="1727"/>
    </location>
    <ligand>
        <name>substrate</name>
    </ligand>
</feature>
<keyword evidence="14" id="KW-0175">Coiled coil</keyword>
<feature type="transmembrane region" description="Helical" evidence="16">
    <location>
        <begin position="1389"/>
        <end position="1408"/>
    </location>
</feature>
<dbReference type="EC" id="2.2.1.1" evidence="3"/>
<evidence type="ECO:0000256" key="8">
    <source>
        <dbReference type="ARBA" id="ARBA00049473"/>
    </source>
</evidence>
<feature type="binding site" evidence="10">
    <location>
        <position position="2084"/>
    </location>
    <ligand>
        <name>substrate</name>
    </ligand>
</feature>
<feature type="region of interest" description="Disordered" evidence="15">
    <location>
        <begin position="569"/>
        <end position="652"/>
    </location>
</feature>
<evidence type="ECO:0000313" key="18">
    <source>
        <dbReference type="EMBL" id="KAA0169232.1"/>
    </source>
</evidence>
<comment type="cofactor">
    <cofactor evidence="11">
        <name>thiamine diphosphate</name>
        <dbReference type="ChEBI" id="CHEBI:58937"/>
    </cofactor>
    <text evidence="11">Binds 1 thiamine pyrophosphate per subunit. During the reaction, the substrate forms a covalent intermediate with the cofactor.</text>
</comment>
<dbReference type="PROSITE" id="PS00801">
    <property type="entry name" value="TRANSKETOLASE_1"/>
    <property type="match status" value="1"/>
</dbReference>
<dbReference type="SUPFAM" id="SSF52518">
    <property type="entry name" value="Thiamin diphosphate-binding fold (THDP-binding)"/>
    <property type="match status" value="2"/>
</dbReference>
<evidence type="ECO:0000256" key="11">
    <source>
        <dbReference type="PIRSR" id="PIRSR605478-3"/>
    </source>
</evidence>
<feature type="site" description="Important for catalytic activity" evidence="13">
    <location>
        <position position="1962"/>
    </location>
</feature>
<comment type="similarity">
    <text evidence="2">Belongs to the transketolase family.</text>
</comment>
<feature type="transmembrane region" description="Helical" evidence="16">
    <location>
        <begin position="1317"/>
        <end position="1340"/>
    </location>
</feature>
<comment type="caution">
    <text evidence="18">The sequence shown here is derived from an EMBL/GenBank/DDBJ whole genome shotgun (WGS) entry which is preliminary data.</text>
</comment>
<dbReference type="InterPro" id="IPR049557">
    <property type="entry name" value="Transketolase_CS"/>
</dbReference>
<dbReference type="GO" id="GO:0004802">
    <property type="term" value="F:transketolase activity"/>
    <property type="evidence" value="ECO:0007669"/>
    <property type="project" value="UniProtKB-EC"/>
</dbReference>
<feature type="transmembrane region" description="Helical" evidence="16">
    <location>
        <begin position="35"/>
        <end position="55"/>
    </location>
</feature>
<evidence type="ECO:0000256" key="2">
    <source>
        <dbReference type="ARBA" id="ARBA00007131"/>
    </source>
</evidence>
<keyword evidence="5 12" id="KW-0479">Metal-binding</keyword>
<proteinExistence type="inferred from homology"/>
<feature type="binding site" evidence="11">
    <location>
        <position position="1857"/>
    </location>
    <ligand>
        <name>thiamine diphosphate</name>
        <dbReference type="ChEBI" id="CHEBI:58937"/>
    </ligand>
</feature>
<feature type="binding site" evidence="10">
    <location>
        <position position="2161"/>
    </location>
    <ligand>
        <name>substrate</name>
    </ligand>
</feature>
<dbReference type="InterPro" id="IPR029061">
    <property type="entry name" value="THDP-binding"/>
</dbReference>
<feature type="region of interest" description="Disordered" evidence="15">
    <location>
        <begin position="894"/>
        <end position="919"/>
    </location>
</feature>
<feature type="binding site" evidence="12">
    <location>
        <position position="1888"/>
    </location>
    <ligand>
        <name>Mg(2+)</name>
        <dbReference type="ChEBI" id="CHEBI:18420"/>
    </ligand>
</feature>
<reference evidence="18 19" key="1">
    <citation type="submission" date="2019-07" db="EMBL/GenBank/DDBJ databases">
        <title>Genomes of Cafeteria roenbergensis.</title>
        <authorList>
            <person name="Fischer M.G."/>
            <person name="Hackl T."/>
            <person name="Roman M."/>
        </authorList>
    </citation>
    <scope>NUCLEOTIDE SEQUENCE [LARGE SCALE GENOMIC DNA]</scope>
    <source>
        <strain evidence="18 19">RCC970-E3</strain>
    </source>
</reference>
<keyword evidence="16" id="KW-0812">Transmembrane</keyword>
<feature type="binding site" evidence="10">
    <location>
        <position position="1962"/>
    </location>
    <ligand>
        <name>substrate</name>
    </ligand>
</feature>
<feature type="binding site" evidence="11">
    <location>
        <position position="1767"/>
    </location>
    <ligand>
        <name>thiamine diphosphate</name>
        <dbReference type="ChEBI" id="CHEBI:58937"/>
    </ligand>
</feature>
<feature type="transmembrane region" description="Helical" evidence="16">
    <location>
        <begin position="501"/>
        <end position="521"/>
    </location>
</feature>
<feature type="binding site" evidence="12">
    <location>
        <position position="1886"/>
    </location>
    <ligand>
        <name>Mg(2+)</name>
        <dbReference type="ChEBI" id="CHEBI:18420"/>
    </ligand>
</feature>
<dbReference type="Proteomes" id="UP000324907">
    <property type="component" value="Unassembled WGS sequence"/>
</dbReference>
<dbReference type="Pfam" id="PF03142">
    <property type="entry name" value="Chitin_synth_2"/>
    <property type="match status" value="1"/>
</dbReference>
<dbReference type="InterPro" id="IPR029044">
    <property type="entry name" value="Nucleotide-diphossugar_trans"/>
</dbReference>
<dbReference type="CDD" id="cd07033">
    <property type="entry name" value="TPP_PYR_DXS_TK_like"/>
    <property type="match status" value="1"/>
</dbReference>
<sequence length="2379" mass="254651">MNPYGSTSFADSKMVLRLRDKCDCTHAGRRRMYSLLLLIVIAASGTASFLALNALGDLGLQPGGDSQTNKCRSRAALVVVGMLSPLATLLGWGIHVCCQSGVACRDPLDRIRRVCLSFFSRSEKAKEVKEACCSRWLLTLCLVVLDGVVHGAALSAYMLFVAIRERWFVELALGSVPLVLLFLGVSAAAVYADWRNSAFPCCAADGCITARGEAAGGSSGNGARQVALCFGRCACRCEPRRVIRFWARLLAAAMQVAGVLLVALDEARGEAGPLSLEAVLALVFMHGATALLLEPAHAYGVTWLVPWGECVSKTLPCCSSTSTDVLLFDEDGEHMPKGQLYVSGVHRYDMDVKLRRPVENPSGMTRGVAAVIRSAVVAITVVVASAQLWGTSPFGLDPDEDVVCTSKPWHFAFSPEVWGPAEGLLWPILVQVACGTVFYSACVEAMKAQLHGLLALAYVAFLSASLSLATLRWPIVARVVLGPGVPMWLPDASFQTESPSTRLGLLLLVAAMFVIAAVFIRERGVAQGLEWRYLRLPWFDSVSVFSFVIMNVKGSRAFLHACGSSGDDDDAAGGRGVSAEPRGGLPAATSPSGQGPAPSPRVAAPGLSGRECRSTLSAGSSRPGGHDAAAWPATQGGPLPTPRRGTGKAAADQAARYRKRVKLITARAHRALTARSEEVVDRGHIFAVGCLANESALEMQATVDSFLRLAHEQDRLARCGFRQLDGTVRCDGLDVDLVFDNALDRPFRGTAAAEASDAGEGGRVDPRFRTVPRQGVQDFLRVLRKRYGVFFPGVALGDPVVRLTEYGRVLEWDLVPHETIELARCRYRPSKPLRQPNGRALSEDEVVQLLRRMVGSRLRVHLKDNSLCHQGKRPNQILAYSLLLAEHARDSNPVAPALGARAPPTSPSEHARPASSMGHSAATSAASAATAAAAAAAAALAASLAADDSSSCGSLPGRQWASRAGQPESPRKPAAWWMPPPLESCFLLCIDADTQYDASGVQRLRSRLERDSTLSGVCGLVEPVWSLSPLIMAQYVEYLASHMLGKSFEMLTVGSVSCLPGCFSMWRLAELERILPAYSEEVSDAMSFLCFAMGEDRFLCSLALRRGARLGYAPEALARTHAPAGTTEFVFQRARWHASTIANFFYIVEHPEAFPWWVRLYAYWSLFSYFVTIAGVLLVKASLLMAIASMPYVPAALLVSVPSLIILTVQLWHGMERAAFASGLERPTPRLLWRSVFRCGRRSWRQAVGCACPWCCLAPAPEGDEDVDHAAGEGASTYCCCASVPQRAKAESAEAKRRVEQQRQAMNKQHKALEAQLVAYASYASAVLNIVLVFLLLSDFDHMGSQRTDGKGFLQYISEPALVVAAGSAYILMTLLRSLNIFALIMEDFSFLGLTPLMFLYVPLFQIANTDIVSWGVRADAKTAADVDGVDAGRMLRDDVLVFTAKGVRAQVSIQSDDVADAMVQALALGSAATGDPLALNAANPAAVEGGGAVEQDGRTVLYPRDGPRRGFLAALQPWDRLERVRLVFDRVLWPAAHPDVLRKWYQDRTATPAALAEANEALERRQAETSASLLAYKQRMMWTLIFWLLAMAIASVAAMELPEDLGPYRLNAVTWALLLIFVVQMLVSLFAMVFFWAQGQRIIASEQDASAAIRSAEARQMETAGTPRPSPRNRQGVAQPCAGEMSRLALAASVSGDAHPWPPVMKCVNAIRVFCADVVQKANSGHPGAPMGCAPMAHVLWSKIMSYNPANPKWFNRDRFILSNGHACALLYTMLHVSGYDLSLDDLKSFRQIGAVTAGHPENEMHPAIEATTGPLGQGISQGVGMAMAAKHLGARFNKDGFPMVDNKIFVICGDGCLQEGVSGEASSLAGHLGLNNLIVLYDDNKITIDGSTDLSFTEDVGARYAAYGWNVLEVADGDTDIAGIEAAVRAAQAETERPTIIKIRTSIGFGSSKAGSESAHGAPLGADVLAETKRNLGCDPEKSFYISDETRSNFTSRAAAGAAAEAEWNALMARYAEAYPAEAAELQRRIRGELPAGIVEKLPVYTAADKADATRNLSGVALNALAEAMPELVGGSADLTPSNKTLLKVSGDFQKATPEGRYFRFGVREHAMAAVCNGMVAYGAVVPYAGTFLNFIGYAAGAVRVSAISGFRVIYVGTHDSIALGEDGPTHQPIEIMLMLRGMPNMHVYRPADGNEVSAAYASMLAHPHTPAVIALTRQNLPHLATSSIANGLKGGYTAFDTAPDSADAPALVIAATGSEVSMGMDAAKALAAAGAGRVQVASLLCTDIFETQDAEYIASVLPHGVPVISVEAASTLGWERFAHSSMGLDRFGLSGPGPAVYKALGMTSDALVAKAQALLARLGGAAAPLLPVHTRL</sequence>
<feature type="binding site" evidence="11">
    <location>
        <position position="2137"/>
    </location>
    <ligand>
        <name>thiamine diphosphate</name>
        <dbReference type="ChEBI" id="CHEBI:58937"/>
    </ligand>
</feature>
<evidence type="ECO:0000256" key="5">
    <source>
        <dbReference type="ARBA" id="ARBA00022723"/>
    </source>
</evidence>
<organism evidence="18 19">
    <name type="scientific">Cafeteria roenbergensis</name>
    <name type="common">Marine flagellate</name>
    <dbReference type="NCBI Taxonomy" id="33653"/>
    <lineage>
        <taxon>Eukaryota</taxon>
        <taxon>Sar</taxon>
        <taxon>Stramenopiles</taxon>
        <taxon>Bigyra</taxon>
        <taxon>Opalozoa</taxon>
        <taxon>Bicosoecida</taxon>
        <taxon>Cafeteriaceae</taxon>
        <taxon>Cafeteria</taxon>
    </lineage>
</organism>